<dbReference type="SUPFAM" id="SSF56645">
    <property type="entry name" value="Acyl-CoA dehydrogenase NM domain-like"/>
    <property type="match status" value="1"/>
</dbReference>
<dbReference type="InterPro" id="IPR009075">
    <property type="entry name" value="AcylCo_DH/oxidase_C"/>
</dbReference>
<dbReference type="InterPro" id="IPR052161">
    <property type="entry name" value="Mycobact_Acyl-CoA_DH"/>
</dbReference>
<dbReference type="InterPro" id="IPR046373">
    <property type="entry name" value="Acyl-CoA_Oxase/DH_mid-dom_sf"/>
</dbReference>
<evidence type="ECO:0000259" key="6">
    <source>
        <dbReference type="Pfam" id="PF00441"/>
    </source>
</evidence>
<evidence type="ECO:0000256" key="4">
    <source>
        <dbReference type="ARBA" id="ARBA00022827"/>
    </source>
</evidence>
<dbReference type="InterPro" id="IPR006091">
    <property type="entry name" value="Acyl-CoA_Oxase/DH_mid-dom"/>
</dbReference>
<gene>
    <name evidence="9" type="ORF">METZ01_LOCUS66128</name>
</gene>
<dbReference type="SUPFAM" id="SSF47203">
    <property type="entry name" value="Acyl-CoA dehydrogenase C-terminal domain-like"/>
    <property type="match status" value="1"/>
</dbReference>
<organism evidence="9">
    <name type="scientific">marine metagenome</name>
    <dbReference type="NCBI Taxonomy" id="408172"/>
    <lineage>
        <taxon>unclassified sequences</taxon>
        <taxon>metagenomes</taxon>
        <taxon>ecological metagenomes</taxon>
    </lineage>
</organism>
<keyword evidence="3" id="KW-0285">Flavoprotein</keyword>
<evidence type="ECO:0000259" key="8">
    <source>
        <dbReference type="Pfam" id="PF02771"/>
    </source>
</evidence>
<dbReference type="PANTHER" id="PTHR43292">
    <property type="entry name" value="ACYL-COA DEHYDROGENASE"/>
    <property type="match status" value="1"/>
</dbReference>
<dbReference type="Gene3D" id="1.10.540.10">
    <property type="entry name" value="Acyl-CoA dehydrogenase/oxidase, N-terminal domain"/>
    <property type="match status" value="1"/>
</dbReference>
<accession>A0A381TC24</accession>
<protein>
    <recommendedName>
        <fullName evidence="10">Acyl-CoA dehydrogenase</fullName>
    </recommendedName>
</protein>
<dbReference type="EMBL" id="UINC01004296">
    <property type="protein sequence ID" value="SVA13274.1"/>
    <property type="molecule type" value="Genomic_DNA"/>
</dbReference>
<evidence type="ECO:0000256" key="2">
    <source>
        <dbReference type="ARBA" id="ARBA00009347"/>
    </source>
</evidence>
<feature type="domain" description="Acyl-CoA oxidase/dehydrogenase middle" evidence="7">
    <location>
        <begin position="106"/>
        <end position="200"/>
    </location>
</feature>
<proteinExistence type="inferred from homology"/>
<sequence>MDFDLPPDDDPRRLEVRAWLAAHPKPSARQLHDAGYVVPHWPEPYGIDADPMHQLIIHEELRAAKVSGPANPIGIGWAAPTIMLAGTEEQKQRYLDPIFTGEEFWCQMFSEPDAGSDLANLATRAERDGDEYVINGSKIWTSGGHQADFGILIARTDPDVAKHKGISYFVCPTDLLGLTMSPIVDMTTAHSFNQVFFDDVRLPAHHLVGEEGEGWRLARVTLANERVSLSSAGSLWGAGPSAEDLLDLVRSGGGCDDPVLRQKLARLKCDAEVLRLNRLRTLSAQLAGRTPGAEASIQKAMADEHGQHVMELAKEYVGTSGLLVGSGPPGRIGGAQTMGLPTDNNLKVRQFPDVSPVWHYGFVFSPALTLGGGTFAVQRNIVAERVLGLPRDINVEEGRTWSEARRS</sequence>
<evidence type="ECO:0000256" key="5">
    <source>
        <dbReference type="ARBA" id="ARBA00023002"/>
    </source>
</evidence>
<feature type="domain" description="Acyl-CoA dehydrogenase/oxidase N-terminal" evidence="8">
    <location>
        <begin position="22"/>
        <end position="102"/>
    </location>
</feature>
<keyword evidence="5" id="KW-0560">Oxidoreductase</keyword>
<dbReference type="PANTHER" id="PTHR43292:SF4">
    <property type="entry name" value="ACYL-COA DEHYDROGENASE FADE34"/>
    <property type="match status" value="1"/>
</dbReference>
<reference evidence="9" key="1">
    <citation type="submission" date="2018-05" db="EMBL/GenBank/DDBJ databases">
        <authorList>
            <person name="Lanie J.A."/>
            <person name="Ng W.-L."/>
            <person name="Kazmierczak K.M."/>
            <person name="Andrzejewski T.M."/>
            <person name="Davidsen T.M."/>
            <person name="Wayne K.J."/>
            <person name="Tettelin H."/>
            <person name="Glass J.I."/>
            <person name="Rusch D."/>
            <person name="Podicherti R."/>
            <person name="Tsui H.-C.T."/>
            <person name="Winkler M.E."/>
        </authorList>
    </citation>
    <scope>NUCLEOTIDE SEQUENCE</scope>
</reference>
<feature type="domain" description="Acyl-CoA dehydrogenase/oxidase C-terminal" evidence="6">
    <location>
        <begin position="212"/>
        <end position="387"/>
    </location>
</feature>
<comment type="cofactor">
    <cofactor evidence="1">
        <name>FAD</name>
        <dbReference type="ChEBI" id="CHEBI:57692"/>
    </cofactor>
</comment>
<dbReference type="FunFam" id="2.40.110.10:FF:000011">
    <property type="entry name" value="Acyl-CoA dehydrogenase FadE34"/>
    <property type="match status" value="1"/>
</dbReference>
<evidence type="ECO:0000259" key="7">
    <source>
        <dbReference type="Pfam" id="PF02770"/>
    </source>
</evidence>
<evidence type="ECO:0000313" key="9">
    <source>
        <dbReference type="EMBL" id="SVA13274.1"/>
    </source>
</evidence>
<evidence type="ECO:0008006" key="10">
    <source>
        <dbReference type="Google" id="ProtNLM"/>
    </source>
</evidence>
<dbReference type="Pfam" id="PF02770">
    <property type="entry name" value="Acyl-CoA_dh_M"/>
    <property type="match status" value="1"/>
</dbReference>
<evidence type="ECO:0000256" key="3">
    <source>
        <dbReference type="ARBA" id="ARBA00022630"/>
    </source>
</evidence>
<dbReference type="InterPro" id="IPR036250">
    <property type="entry name" value="AcylCo_DH-like_C"/>
</dbReference>
<dbReference type="InterPro" id="IPR009100">
    <property type="entry name" value="AcylCoA_DH/oxidase_NM_dom_sf"/>
</dbReference>
<dbReference type="Pfam" id="PF00441">
    <property type="entry name" value="Acyl-CoA_dh_1"/>
    <property type="match status" value="1"/>
</dbReference>
<dbReference type="InterPro" id="IPR013786">
    <property type="entry name" value="AcylCoA_DH/ox_N"/>
</dbReference>
<dbReference type="GO" id="GO:0005886">
    <property type="term" value="C:plasma membrane"/>
    <property type="evidence" value="ECO:0007669"/>
    <property type="project" value="TreeGrafter"/>
</dbReference>
<dbReference type="InterPro" id="IPR037069">
    <property type="entry name" value="AcylCoA_DH/ox_N_sf"/>
</dbReference>
<dbReference type="Gene3D" id="2.40.110.10">
    <property type="entry name" value="Butyryl-CoA Dehydrogenase, subunit A, domain 2"/>
    <property type="match status" value="1"/>
</dbReference>
<comment type="similarity">
    <text evidence="2">Belongs to the acyl-CoA dehydrogenase family.</text>
</comment>
<dbReference type="AlphaFoldDB" id="A0A381TC24"/>
<name>A0A381TC24_9ZZZZ</name>
<keyword evidence="4" id="KW-0274">FAD</keyword>
<evidence type="ECO:0000256" key="1">
    <source>
        <dbReference type="ARBA" id="ARBA00001974"/>
    </source>
</evidence>
<dbReference type="GO" id="GO:0016627">
    <property type="term" value="F:oxidoreductase activity, acting on the CH-CH group of donors"/>
    <property type="evidence" value="ECO:0007669"/>
    <property type="project" value="InterPro"/>
</dbReference>
<dbReference type="GO" id="GO:0050660">
    <property type="term" value="F:flavin adenine dinucleotide binding"/>
    <property type="evidence" value="ECO:0007669"/>
    <property type="project" value="InterPro"/>
</dbReference>
<dbReference type="Gene3D" id="1.20.140.10">
    <property type="entry name" value="Butyryl-CoA Dehydrogenase, subunit A, domain 3"/>
    <property type="match status" value="1"/>
</dbReference>
<dbReference type="Pfam" id="PF02771">
    <property type="entry name" value="Acyl-CoA_dh_N"/>
    <property type="match status" value="1"/>
</dbReference>